<sequence length="377" mass="42538">MHLVVISHACVTDINQQIYAEMEKMGHKVDLIVPSNFIAPGLTDKPISVKRWPAFSGRILQIPIYFNKSIPLHFYKKSLKQFFQNNKPDVVYVAEEPYSISCFQILKSALKYTKAIGFYSAQNIKKDYPFLIRKMERYVYKNSSLAVSISKDVTSVLREKGFKNQICQVPLGVDEDHFHVSADLREEARKEANIPSNAYVIGFAGRLVKEKGIDLLIRAYSSIYKEISNLYLLIVGRGPLIDDLKKLAIEIGVKERVVFIDKAVHSEMPKWFNGMDVHVLPSITMPNWREQFGRVLIEAAACGVPSIGSSSGEIPIVLNNLGMENVFEEGNIEQLTNEILKLAQKTSNSLDIREFSIAKYGNKGIAARLVSAFEKVM</sequence>
<name>A0A0J1IJ80_NIACI</name>
<accession>A0A0J1IJ80</accession>
<evidence type="ECO:0000256" key="1">
    <source>
        <dbReference type="SAM" id="Coils"/>
    </source>
</evidence>
<keyword evidence="1" id="KW-0175">Coiled coil</keyword>
<dbReference type="GO" id="GO:0016758">
    <property type="term" value="F:hexosyltransferase activity"/>
    <property type="evidence" value="ECO:0007669"/>
    <property type="project" value="TreeGrafter"/>
</dbReference>
<dbReference type="Gene3D" id="3.40.50.2000">
    <property type="entry name" value="Glycogen Phosphorylase B"/>
    <property type="match status" value="2"/>
</dbReference>
<dbReference type="PANTHER" id="PTHR45947">
    <property type="entry name" value="SULFOQUINOVOSYL TRANSFERASE SQD2"/>
    <property type="match status" value="1"/>
</dbReference>
<evidence type="ECO:0000259" key="2">
    <source>
        <dbReference type="Pfam" id="PF00534"/>
    </source>
</evidence>
<dbReference type="Pfam" id="PF13439">
    <property type="entry name" value="Glyco_transf_4"/>
    <property type="match status" value="1"/>
</dbReference>
<reference evidence="4 5" key="1">
    <citation type="submission" date="2015-05" db="EMBL/GenBank/DDBJ databases">
        <title>Whole genome sequence and identification of bacterial endophytes from Costus igneus.</title>
        <authorList>
            <person name="Lee Y.P."/>
            <person name="Gan H.M."/>
            <person name="Eng W."/>
            <person name="Wheatley M.S."/>
            <person name="Caraballo A."/>
            <person name="Polter S."/>
            <person name="Savka M.A."/>
            <person name="Hudson A.O."/>
        </authorList>
    </citation>
    <scope>NUCLEOTIDE SEQUENCE [LARGE SCALE GENOMIC DNA]</scope>
    <source>
        <strain evidence="4 5">RIT379</strain>
    </source>
</reference>
<comment type="caution">
    <text evidence="4">The sequence shown here is derived from an EMBL/GenBank/DDBJ whole genome shotgun (WGS) entry which is preliminary data.</text>
</comment>
<feature type="coiled-coil region" evidence="1">
    <location>
        <begin position="318"/>
        <end position="345"/>
    </location>
</feature>
<dbReference type="AlphaFoldDB" id="A0A0J1IJ80"/>
<dbReference type="EMBL" id="LDPH01000011">
    <property type="protein sequence ID" value="KLV25987.1"/>
    <property type="molecule type" value="Genomic_DNA"/>
</dbReference>
<gene>
    <name evidence="4" type="ORF">ABW02_12930</name>
</gene>
<keyword evidence="5" id="KW-1185">Reference proteome</keyword>
<dbReference type="Proteomes" id="UP000036045">
    <property type="component" value="Unassembled WGS sequence"/>
</dbReference>
<dbReference type="RefSeq" id="WP_047942584.1">
    <property type="nucleotide sequence ID" value="NZ_JBCLPU010000003.1"/>
</dbReference>
<dbReference type="OrthoDB" id="9797829at2"/>
<dbReference type="InterPro" id="IPR028098">
    <property type="entry name" value="Glyco_trans_4-like_N"/>
</dbReference>
<feature type="domain" description="Glycosyltransferase subfamily 4-like N-terminal" evidence="3">
    <location>
        <begin position="19"/>
        <end position="176"/>
    </location>
</feature>
<protein>
    <recommendedName>
        <fullName evidence="6">Glycosyl transferase group 1</fullName>
    </recommendedName>
</protein>
<evidence type="ECO:0000313" key="5">
    <source>
        <dbReference type="Proteomes" id="UP000036045"/>
    </source>
</evidence>
<dbReference type="PANTHER" id="PTHR45947:SF3">
    <property type="entry name" value="SULFOQUINOVOSYL TRANSFERASE SQD2"/>
    <property type="match status" value="1"/>
</dbReference>
<dbReference type="InterPro" id="IPR050194">
    <property type="entry name" value="Glycosyltransferase_grp1"/>
</dbReference>
<evidence type="ECO:0008006" key="6">
    <source>
        <dbReference type="Google" id="ProtNLM"/>
    </source>
</evidence>
<dbReference type="SUPFAM" id="SSF53756">
    <property type="entry name" value="UDP-Glycosyltransferase/glycogen phosphorylase"/>
    <property type="match status" value="1"/>
</dbReference>
<evidence type="ECO:0000313" key="4">
    <source>
        <dbReference type="EMBL" id="KLV25987.1"/>
    </source>
</evidence>
<dbReference type="PATRIC" id="fig|1397.4.peg.699"/>
<organism evidence="4 5">
    <name type="scientific">Niallia circulans</name>
    <name type="common">Bacillus circulans</name>
    <dbReference type="NCBI Taxonomy" id="1397"/>
    <lineage>
        <taxon>Bacteria</taxon>
        <taxon>Bacillati</taxon>
        <taxon>Bacillota</taxon>
        <taxon>Bacilli</taxon>
        <taxon>Bacillales</taxon>
        <taxon>Bacillaceae</taxon>
        <taxon>Niallia</taxon>
    </lineage>
</organism>
<evidence type="ECO:0000259" key="3">
    <source>
        <dbReference type="Pfam" id="PF13439"/>
    </source>
</evidence>
<dbReference type="Pfam" id="PF00534">
    <property type="entry name" value="Glycos_transf_1"/>
    <property type="match status" value="1"/>
</dbReference>
<proteinExistence type="predicted"/>
<feature type="domain" description="Glycosyl transferase family 1" evidence="2">
    <location>
        <begin position="185"/>
        <end position="346"/>
    </location>
</feature>
<dbReference type="InterPro" id="IPR001296">
    <property type="entry name" value="Glyco_trans_1"/>
</dbReference>